<feature type="transmembrane region" description="Helical" evidence="12">
    <location>
        <begin position="689"/>
        <end position="713"/>
    </location>
</feature>
<name>A0A1L9R8K6_ASPWE</name>
<dbReference type="Pfam" id="PF00005">
    <property type="entry name" value="ABC_tran"/>
    <property type="match status" value="2"/>
</dbReference>
<evidence type="ECO:0000313" key="15">
    <source>
        <dbReference type="EMBL" id="OJJ31256.1"/>
    </source>
</evidence>
<evidence type="ECO:0000256" key="11">
    <source>
        <dbReference type="SAM" id="MobiDB-lite"/>
    </source>
</evidence>
<dbReference type="PROSITE" id="PS00211">
    <property type="entry name" value="ABC_TRANSPORTER_1"/>
    <property type="match status" value="2"/>
</dbReference>
<keyword evidence="16" id="KW-1185">Reference proteome</keyword>
<dbReference type="PROSITE" id="PS50893">
    <property type="entry name" value="ABC_TRANSPORTER_2"/>
    <property type="match status" value="2"/>
</dbReference>
<dbReference type="InterPro" id="IPR017871">
    <property type="entry name" value="ABC_transporter-like_CS"/>
</dbReference>
<proteinExistence type="inferred from homology"/>
<feature type="transmembrane region" description="Helical" evidence="12">
    <location>
        <begin position="810"/>
        <end position="832"/>
    </location>
</feature>
<dbReference type="SUPFAM" id="SSF90123">
    <property type="entry name" value="ABC transporter transmembrane region"/>
    <property type="match status" value="2"/>
</dbReference>
<keyword evidence="4" id="KW-1003">Cell membrane</keyword>
<feature type="transmembrane region" description="Helical" evidence="12">
    <location>
        <begin position="175"/>
        <end position="195"/>
    </location>
</feature>
<evidence type="ECO:0000313" key="16">
    <source>
        <dbReference type="Proteomes" id="UP000184383"/>
    </source>
</evidence>
<dbReference type="FunFam" id="3.40.50.300:FF:000251">
    <property type="entry name" value="ABC transporter B family member 19"/>
    <property type="match status" value="1"/>
</dbReference>
<feature type="transmembrane region" description="Helical" evidence="12">
    <location>
        <begin position="102"/>
        <end position="126"/>
    </location>
</feature>
<evidence type="ECO:0000256" key="3">
    <source>
        <dbReference type="ARBA" id="ARBA00022448"/>
    </source>
</evidence>
<dbReference type="InterPro" id="IPR036640">
    <property type="entry name" value="ABC1_TM_sf"/>
</dbReference>
<sequence>MGTSSEEKPTQPDPDPAENESENETQDVEGGGFSDYLRIFKYADKWDWTLNTISLIASIASGSVMPLMTIVFGQFTTKFSNFSTGSSDPDQFKSDVNRFSLWFIYLFIAKAVLSYIATMTITISAIRTTRSIRQAFLEHLLRMEIWHFDLPGNGAPATQVTTNANRINTGIAEKLSLAVQAVAMFGASFIIAIVIQWKLALITLSAVPVILIITMICIAIDAGLETKIVRLYSQGAVLAQEVLSSIKTVHSLWAQERMIASYDEYLCRAREEGNKKSLNYGVMFSVEYFCVYSATALAFWQGFRMFRSGEVEDIGKIFTVVLSVMIASSSITVLAPQITALTNAAAAASELFGIMDKKSSLDPLAEGGVKKDNDSCTGQIEVSNVDFAYPSRPAARVLHNFNISIPAGKTTALVGASGSGKSTMIGLLERWYTPLSGSIKMDGVEIADYNTKWLRTRVRLVQQEPVLFRGTIFENVAKGLVEEQKMLSREEQVKLVEEACRASYAHDFILEQPKGYDTFVSERAGTLSGGQKQRIAIARSIVSNPTILLLDEATSALDPKSEKVVQEALNHVSKGRTTIAIAHRLSTIKDADSIAVMANGCVVEQGTHDELVARDGHYAKLVRAQDLGNYSNGDEWSSSEDVEEEEMLSVKQTVSSKTVTADAIQADEGMKDKSLITCIFLMLLEQKSLFLTISIALIACVAAAGTFPGQAVLFSRLINAIAIDPDANNTANFYSLMFFVVALGNLVVYFVLGILSNIIAQSVTHRYRLEMFQHMIHMDMAFFDRPENSSGALTSKLSTGPASLQDLMSFNLFVIVVIVVNVVASSCLALGYGWKLGLVVVFAGLPPLIGSGYLRVRLETKLDDDNAARFAESAGLANEAVGAIRTVASLTLESGFIEQYTHMLAGVASRSIRVLSWIMIPYALSQSLEFLVMALGFWYGSRLLANGEYTTEQFYVIFIGVIFAGQAAAQFFGFSTSLTKAKTAANYLFWLRSVKPVVQETDENKDNGPDSDTTLALTDVEFSYPQREDRVLKGVSMNIQPGQFVAFVGASGCGKSTLVSLLERYYDPTSGTIAIGNKDIKSLSPRLYRSHISLVQQEPVLYQGTVKDNITMGLSTAPTDDQLHKACHQANAFDFIVSLPQGFNTPCGARGMSFSGGQRQRITIARALIRNPQLLLLDEATSALDTQSEKLVQAALDEAAKAGRTMIAVAHRLSTIRGADVIYVFAGGRIVEMGTHEELQRLRGRYYEMCLSQSLDRAV</sequence>
<dbReference type="GO" id="GO:0015421">
    <property type="term" value="F:ABC-type oligopeptide transporter activity"/>
    <property type="evidence" value="ECO:0007669"/>
    <property type="project" value="TreeGrafter"/>
</dbReference>
<evidence type="ECO:0000256" key="6">
    <source>
        <dbReference type="ARBA" id="ARBA00022741"/>
    </source>
</evidence>
<evidence type="ECO:0000256" key="4">
    <source>
        <dbReference type="ARBA" id="ARBA00022475"/>
    </source>
</evidence>
<feature type="transmembrane region" description="Helical" evidence="12">
    <location>
        <begin position="954"/>
        <end position="974"/>
    </location>
</feature>
<feature type="transmembrane region" description="Helical" evidence="12">
    <location>
        <begin position="838"/>
        <end position="856"/>
    </location>
</feature>
<feature type="transmembrane region" description="Helical" evidence="12">
    <location>
        <begin position="48"/>
        <end position="72"/>
    </location>
</feature>
<evidence type="ECO:0000259" key="13">
    <source>
        <dbReference type="PROSITE" id="PS50893"/>
    </source>
</evidence>
<feature type="compositionally biased region" description="Acidic residues" evidence="11">
    <location>
        <begin position="15"/>
        <end position="27"/>
    </location>
</feature>
<dbReference type="PANTHER" id="PTHR43394:SF1">
    <property type="entry name" value="ATP-BINDING CASSETTE SUB-FAMILY B MEMBER 10, MITOCHONDRIAL"/>
    <property type="match status" value="1"/>
</dbReference>
<dbReference type="PANTHER" id="PTHR43394">
    <property type="entry name" value="ATP-DEPENDENT PERMEASE MDL1, MITOCHONDRIAL"/>
    <property type="match status" value="1"/>
</dbReference>
<keyword evidence="6" id="KW-0547">Nucleotide-binding</keyword>
<feature type="transmembrane region" description="Helical" evidence="12">
    <location>
        <begin position="278"/>
        <end position="302"/>
    </location>
</feature>
<dbReference type="Proteomes" id="UP000184383">
    <property type="component" value="Unassembled WGS sequence"/>
</dbReference>
<dbReference type="STRING" id="1073089.A0A1L9R8K6"/>
<dbReference type="SMART" id="SM00382">
    <property type="entry name" value="AAA"/>
    <property type="match status" value="2"/>
</dbReference>
<dbReference type="FunFam" id="3.40.50.300:FF:000913">
    <property type="entry name" value="ABC multidrug transporter SitT"/>
    <property type="match status" value="1"/>
</dbReference>
<evidence type="ECO:0000259" key="14">
    <source>
        <dbReference type="PROSITE" id="PS50929"/>
    </source>
</evidence>
<feature type="domain" description="ABC transmembrane type-1" evidence="14">
    <location>
        <begin position="53"/>
        <end position="343"/>
    </location>
</feature>
<evidence type="ECO:0000256" key="12">
    <source>
        <dbReference type="SAM" id="Phobius"/>
    </source>
</evidence>
<feature type="compositionally biased region" description="Basic and acidic residues" evidence="11">
    <location>
        <begin position="1"/>
        <end position="10"/>
    </location>
</feature>
<dbReference type="VEuPathDB" id="FungiDB:ASPWEDRAFT_141408"/>
<gene>
    <name evidence="15" type="ORF">ASPWEDRAFT_141408</name>
</gene>
<dbReference type="Pfam" id="PF00664">
    <property type="entry name" value="ABC_membrane"/>
    <property type="match status" value="2"/>
</dbReference>
<dbReference type="CDD" id="cd18578">
    <property type="entry name" value="ABC_6TM_Pgp_ABCB1_D2_like"/>
    <property type="match status" value="1"/>
</dbReference>
<dbReference type="OrthoDB" id="6500128at2759"/>
<feature type="domain" description="ABC transporter" evidence="13">
    <location>
        <begin position="380"/>
        <end position="624"/>
    </location>
</feature>
<comment type="subcellular location">
    <subcellularLocation>
        <location evidence="1">Cell membrane</location>
        <topology evidence="1">Multi-pass membrane protein</topology>
    </subcellularLocation>
</comment>
<evidence type="ECO:0000256" key="1">
    <source>
        <dbReference type="ARBA" id="ARBA00004651"/>
    </source>
</evidence>
<protein>
    <recommendedName>
        <fullName evidence="10">ABC multidrug transporter MDR2</fullName>
    </recommendedName>
</protein>
<dbReference type="InterPro" id="IPR003439">
    <property type="entry name" value="ABC_transporter-like_ATP-bd"/>
</dbReference>
<keyword evidence="7" id="KW-0067">ATP-binding</keyword>
<evidence type="ECO:0000256" key="7">
    <source>
        <dbReference type="ARBA" id="ARBA00022840"/>
    </source>
</evidence>
<keyword evidence="5 12" id="KW-0812">Transmembrane</keyword>
<keyword evidence="3" id="KW-0813">Transport</keyword>
<dbReference type="RefSeq" id="XP_040684933.1">
    <property type="nucleotide sequence ID" value="XM_040829418.1"/>
</dbReference>
<dbReference type="InterPro" id="IPR039421">
    <property type="entry name" value="Type_1_exporter"/>
</dbReference>
<dbReference type="AlphaFoldDB" id="A0A1L9R8K6"/>
<dbReference type="GO" id="GO:0005886">
    <property type="term" value="C:plasma membrane"/>
    <property type="evidence" value="ECO:0007669"/>
    <property type="project" value="UniProtKB-SubCell"/>
</dbReference>
<dbReference type="CDD" id="cd18577">
    <property type="entry name" value="ABC_6TM_Pgp_ABCB1_D1_like"/>
    <property type="match status" value="1"/>
</dbReference>
<evidence type="ECO:0000256" key="8">
    <source>
        <dbReference type="ARBA" id="ARBA00022989"/>
    </source>
</evidence>
<dbReference type="FunFam" id="1.20.1560.10:FF:000057">
    <property type="entry name" value="ABC multidrug transporter SitT"/>
    <property type="match status" value="1"/>
</dbReference>
<reference evidence="16" key="1">
    <citation type="journal article" date="2017" name="Genome Biol.">
        <title>Comparative genomics reveals high biological diversity and specific adaptations in the industrially and medically important fungal genus Aspergillus.</title>
        <authorList>
            <person name="de Vries R.P."/>
            <person name="Riley R."/>
            <person name="Wiebenga A."/>
            <person name="Aguilar-Osorio G."/>
            <person name="Amillis S."/>
            <person name="Uchima C.A."/>
            <person name="Anderluh G."/>
            <person name="Asadollahi M."/>
            <person name="Askin M."/>
            <person name="Barry K."/>
            <person name="Battaglia E."/>
            <person name="Bayram O."/>
            <person name="Benocci T."/>
            <person name="Braus-Stromeyer S.A."/>
            <person name="Caldana C."/>
            <person name="Canovas D."/>
            <person name="Cerqueira G.C."/>
            <person name="Chen F."/>
            <person name="Chen W."/>
            <person name="Choi C."/>
            <person name="Clum A."/>
            <person name="Dos Santos R.A."/>
            <person name="Damasio A.R."/>
            <person name="Diallinas G."/>
            <person name="Emri T."/>
            <person name="Fekete E."/>
            <person name="Flipphi M."/>
            <person name="Freyberg S."/>
            <person name="Gallo A."/>
            <person name="Gournas C."/>
            <person name="Habgood R."/>
            <person name="Hainaut M."/>
            <person name="Harispe M.L."/>
            <person name="Henrissat B."/>
            <person name="Hilden K.S."/>
            <person name="Hope R."/>
            <person name="Hossain A."/>
            <person name="Karabika E."/>
            <person name="Karaffa L."/>
            <person name="Karanyi Z."/>
            <person name="Krasevec N."/>
            <person name="Kuo A."/>
            <person name="Kusch H."/>
            <person name="LaButti K."/>
            <person name="Lagendijk E.L."/>
            <person name="Lapidus A."/>
            <person name="Levasseur A."/>
            <person name="Lindquist E."/>
            <person name="Lipzen A."/>
            <person name="Logrieco A.F."/>
            <person name="MacCabe A."/>
            <person name="Maekelae M.R."/>
            <person name="Malavazi I."/>
            <person name="Melin P."/>
            <person name="Meyer V."/>
            <person name="Mielnichuk N."/>
            <person name="Miskei M."/>
            <person name="Molnar A.P."/>
            <person name="Mule G."/>
            <person name="Ngan C.Y."/>
            <person name="Orejas M."/>
            <person name="Orosz E."/>
            <person name="Ouedraogo J.P."/>
            <person name="Overkamp K.M."/>
            <person name="Park H.-S."/>
            <person name="Perrone G."/>
            <person name="Piumi F."/>
            <person name="Punt P.J."/>
            <person name="Ram A.F."/>
            <person name="Ramon A."/>
            <person name="Rauscher S."/>
            <person name="Record E."/>
            <person name="Riano-Pachon D.M."/>
            <person name="Robert V."/>
            <person name="Roehrig J."/>
            <person name="Ruller R."/>
            <person name="Salamov A."/>
            <person name="Salih N.S."/>
            <person name="Samson R.A."/>
            <person name="Sandor E."/>
            <person name="Sanguinetti M."/>
            <person name="Schuetze T."/>
            <person name="Sepcic K."/>
            <person name="Shelest E."/>
            <person name="Sherlock G."/>
            <person name="Sophianopoulou V."/>
            <person name="Squina F.M."/>
            <person name="Sun H."/>
            <person name="Susca A."/>
            <person name="Todd R.B."/>
            <person name="Tsang A."/>
            <person name="Unkles S.E."/>
            <person name="van de Wiele N."/>
            <person name="van Rossen-Uffink D."/>
            <person name="Oliveira J.V."/>
            <person name="Vesth T.C."/>
            <person name="Visser J."/>
            <person name="Yu J.-H."/>
            <person name="Zhou M."/>
            <person name="Andersen M.R."/>
            <person name="Archer D.B."/>
            <person name="Baker S.E."/>
            <person name="Benoit I."/>
            <person name="Brakhage A.A."/>
            <person name="Braus G.H."/>
            <person name="Fischer R."/>
            <person name="Frisvad J.C."/>
            <person name="Goldman G.H."/>
            <person name="Houbraken J."/>
            <person name="Oakley B."/>
            <person name="Pocsi I."/>
            <person name="Scazzocchio C."/>
            <person name="Seiboth B."/>
            <person name="vanKuyk P.A."/>
            <person name="Wortman J."/>
            <person name="Dyer P.S."/>
            <person name="Grigoriev I.V."/>
        </authorList>
    </citation>
    <scope>NUCLEOTIDE SEQUENCE [LARGE SCALE GENOMIC DNA]</scope>
    <source>
        <strain evidence="16">DTO 134E9</strain>
    </source>
</reference>
<keyword evidence="9 12" id="KW-0472">Membrane</keyword>
<dbReference type="Gene3D" id="1.20.1560.10">
    <property type="entry name" value="ABC transporter type 1, transmembrane domain"/>
    <property type="match status" value="1"/>
</dbReference>
<dbReference type="PROSITE" id="PS50929">
    <property type="entry name" value="ABC_TM1F"/>
    <property type="match status" value="2"/>
</dbReference>
<feature type="transmembrane region" description="Helical" evidence="12">
    <location>
        <begin position="201"/>
        <end position="224"/>
    </location>
</feature>
<dbReference type="EMBL" id="KV878216">
    <property type="protein sequence ID" value="OJJ31256.1"/>
    <property type="molecule type" value="Genomic_DNA"/>
</dbReference>
<feature type="transmembrane region" description="Helical" evidence="12">
    <location>
        <begin position="314"/>
        <end position="335"/>
    </location>
</feature>
<evidence type="ECO:0000256" key="2">
    <source>
        <dbReference type="ARBA" id="ARBA00007577"/>
    </source>
</evidence>
<feature type="transmembrane region" description="Helical" evidence="12">
    <location>
        <begin position="733"/>
        <end position="760"/>
    </location>
</feature>
<organism evidence="15 16">
    <name type="scientific">Aspergillus wentii DTO 134E9</name>
    <dbReference type="NCBI Taxonomy" id="1073089"/>
    <lineage>
        <taxon>Eukaryota</taxon>
        <taxon>Fungi</taxon>
        <taxon>Dikarya</taxon>
        <taxon>Ascomycota</taxon>
        <taxon>Pezizomycotina</taxon>
        <taxon>Eurotiomycetes</taxon>
        <taxon>Eurotiomycetidae</taxon>
        <taxon>Eurotiales</taxon>
        <taxon>Aspergillaceae</taxon>
        <taxon>Aspergillus</taxon>
        <taxon>Aspergillus subgen. Cremei</taxon>
    </lineage>
</organism>
<dbReference type="SUPFAM" id="SSF52540">
    <property type="entry name" value="P-loop containing nucleoside triphosphate hydrolases"/>
    <property type="match status" value="2"/>
</dbReference>
<dbReference type="GO" id="GO:0090374">
    <property type="term" value="P:oligopeptide export from mitochondrion"/>
    <property type="evidence" value="ECO:0007669"/>
    <property type="project" value="TreeGrafter"/>
</dbReference>
<dbReference type="InterPro" id="IPR011527">
    <property type="entry name" value="ABC1_TM_dom"/>
</dbReference>
<dbReference type="InterPro" id="IPR003593">
    <property type="entry name" value="AAA+_ATPase"/>
</dbReference>
<feature type="region of interest" description="Disordered" evidence="11">
    <location>
        <begin position="1"/>
        <end position="30"/>
    </location>
</feature>
<keyword evidence="8 12" id="KW-1133">Transmembrane helix</keyword>
<feature type="transmembrane region" description="Helical" evidence="12">
    <location>
        <begin position="914"/>
        <end position="939"/>
    </location>
</feature>
<comment type="similarity">
    <text evidence="2">Belongs to the ABC transporter superfamily. ABCB family. Multidrug resistance exporter (TC 3.A.1.201) subfamily.</text>
</comment>
<dbReference type="InterPro" id="IPR027417">
    <property type="entry name" value="P-loop_NTPase"/>
</dbReference>
<evidence type="ECO:0000256" key="5">
    <source>
        <dbReference type="ARBA" id="ARBA00022692"/>
    </source>
</evidence>
<feature type="domain" description="ABC transporter" evidence="13">
    <location>
        <begin position="1015"/>
        <end position="1252"/>
    </location>
</feature>
<dbReference type="GO" id="GO:0005524">
    <property type="term" value="F:ATP binding"/>
    <property type="evidence" value="ECO:0007669"/>
    <property type="project" value="UniProtKB-KW"/>
</dbReference>
<accession>A0A1L9R8K6</accession>
<dbReference type="CDD" id="cd03249">
    <property type="entry name" value="ABC_MTABC3_MDL1_MDL2"/>
    <property type="match status" value="2"/>
</dbReference>
<dbReference type="Gene3D" id="3.40.50.300">
    <property type="entry name" value="P-loop containing nucleotide triphosphate hydrolases"/>
    <property type="match status" value="2"/>
</dbReference>
<feature type="domain" description="ABC transmembrane type-1" evidence="14">
    <location>
        <begin position="695"/>
        <end position="980"/>
    </location>
</feature>
<dbReference type="GO" id="GO:0005743">
    <property type="term" value="C:mitochondrial inner membrane"/>
    <property type="evidence" value="ECO:0007669"/>
    <property type="project" value="TreeGrafter"/>
</dbReference>
<dbReference type="GO" id="GO:0016887">
    <property type="term" value="F:ATP hydrolysis activity"/>
    <property type="evidence" value="ECO:0007669"/>
    <property type="project" value="InterPro"/>
</dbReference>
<evidence type="ECO:0000256" key="9">
    <source>
        <dbReference type="ARBA" id="ARBA00023136"/>
    </source>
</evidence>
<evidence type="ECO:0000256" key="10">
    <source>
        <dbReference type="ARBA" id="ARBA00049740"/>
    </source>
</evidence>
<dbReference type="GeneID" id="63745266"/>